<proteinExistence type="predicted"/>
<reference evidence="1" key="2">
    <citation type="journal article" date="2022" name="Elife">
        <title>Obligate sexual reproduction of a homothallic fungus closely related to the Cryptococcus pathogenic species complex.</title>
        <authorList>
            <person name="Passer A.R."/>
            <person name="Clancey S.A."/>
            <person name="Shea T."/>
            <person name="David-Palma M."/>
            <person name="Averette A.F."/>
            <person name="Boekhout T."/>
            <person name="Porcel B.M."/>
            <person name="Nowrousian M."/>
            <person name="Cuomo C.A."/>
            <person name="Sun S."/>
            <person name="Heitman J."/>
            <person name="Coelho M.A."/>
        </authorList>
    </citation>
    <scope>NUCLEOTIDE SEQUENCE</scope>
    <source>
        <strain evidence="1">CBS 7841</strain>
    </source>
</reference>
<sequence length="87" mass="9691">MEGNVLSRLFGPSSHFAVPLQALKRAAPILFRTQYWEIHKHKATSISLLSWLTFLGAPIPFPACFSDNTWTLLPLCHTPLSLSLTVS</sequence>
<dbReference type="KEGG" id="cdep:91084674"/>
<accession>A0AAJ8JN31</accession>
<name>A0AAJ8JN31_9TREE</name>
<keyword evidence="2" id="KW-1185">Reference proteome</keyword>
<dbReference type="GeneID" id="91084674"/>
<dbReference type="AlphaFoldDB" id="A0AAJ8JN31"/>
<dbReference type="RefSeq" id="XP_066066014.1">
    <property type="nucleotide sequence ID" value="XM_066209917.1"/>
</dbReference>
<dbReference type="Proteomes" id="UP000094043">
    <property type="component" value="Chromosome 1"/>
</dbReference>
<evidence type="ECO:0000313" key="2">
    <source>
        <dbReference type="Proteomes" id="UP000094043"/>
    </source>
</evidence>
<reference evidence="1" key="3">
    <citation type="submission" date="2024-01" db="EMBL/GenBank/DDBJ databases">
        <authorList>
            <person name="Coelho M.A."/>
            <person name="David-Palma M."/>
            <person name="Shea T."/>
            <person name="Sun S."/>
            <person name="Cuomo C.A."/>
            <person name="Heitman J."/>
        </authorList>
    </citation>
    <scope>NUCLEOTIDE SEQUENCE</scope>
    <source>
        <strain evidence="1">CBS 7841</strain>
    </source>
</reference>
<organism evidence="1 2">
    <name type="scientific">Cryptococcus depauperatus CBS 7841</name>
    <dbReference type="NCBI Taxonomy" id="1295531"/>
    <lineage>
        <taxon>Eukaryota</taxon>
        <taxon>Fungi</taxon>
        <taxon>Dikarya</taxon>
        <taxon>Basidiomycota</taxon>
        <taxon>Agaricomycotina</taxon>
        <taxon>Tremellomycetes</taxon>
        <taxon>Tremellales</taxon>
        <taxon>Cryptococcaceae</taxon>
        <taxon>Cryptococcus</taxon>
    </lineage>
</organism>
<gene>
    <name evidence="1" type="ORF">L203_100458</name>
</gene>
<protein>
    <submittedName>
        <fullName evidence="1">Uncharacterized protein</fullName>
    </submittedName>
</protein>
<evidence type="ECO:0000313" key="1">
    <source>
        <dbReference type="EMBL" id="WVN85313.1"/>
    </source>
</evidence>
<dbReference type="EMBL" id="CP143784">
    <property type="protein sequence ID" value="WVN85313.1"/>
    <property type="molecule type" value="Genomic_DNA"/>
</dbReference>
<reference evidence="1" key="1">
    <citation type="submission" date="2016-06" db="EMBL/GenBank/DDBJ databases">
        <authorList>
            <person name="Cuomo C."/>
            <person name="Litvintseva A."/>
            <person name="Heitman J."/>
            <person name="Chen Y."/>
            <person name="Sun S."/>
            <person name="Springer D."/>
            <person name="Dromer F."/>
            <person name="Young S."/>
            <person name="Zeng Q."/>
            <person name="Chapman S."/>
            <person name="Gujja S."/>
            <person name="Saif S."/>
            <person name="Birren B."/>
        </authorList>
    </citation>
    <scope>NUCLEOTIDE SEQUENCE</scope>
    <source>
        <strain evidence="1">CBS 7841</strain>
    </source>
</reference>